<feature type="transmembrane region" description="Helical" evidence="2">
    <location>
        <begin position="414"/>
        <end position="432"/>
    </location>
</feature>
<reference evidence="4" key="1">
    <citation type="submission" date="2011-02" db="EMBL/GenBank/DDBJ databases">
        <title>The complete genome of Planctomyces brasiliensis DSM 5305.</title>
        <authorList>
            <person name="Lucas S."/>
            <person name="Copeland A."/>
            <person name="Lapidus A."/>
            <person name="Bruce D."/>
            <person name="Goodwin L."/>
            <person name="Pitluck S."/>
            <person name="Kyrpides N."/>
            <person name="Mavromatis K."/>
            <person name="Pagani I."/>
            <person name="Ivanova N."/>
            <person name="Ovchinnikova G."/>
            <person name="Lu M."/>
            <person name="Detter J.C."/>
            <person name="Han C."/>
            <person name="Land M."/>
            <person name="Hauser L."/>
            <person name="Markowitz V."/>
            <person name="Cheng J.-F."/>
            <person name="Hugenholtz P."/>
            <person name="Woyke T."/>
            <person name="Wu D."/>
            <person name="Tindall B."/>
            <person name="Pomrenke H.G."/>
            <person name="Brambilla E."/>
            <person name="Klenk H.-P."/>
            <person name="Eisen J.A."/>
        </authorList>
    </citation>
    <scope>NUCLEOTIDE SEQUENCE [LARGE SCALE GENOMIC DNA]</scope>
    <source>
        <strain evidence="4">ATCC 49424 / DSM 5305 / JCM 21570 / NBRC 103401 / IFAM 1448</strain>
    </source>
</reference>
<sequence length="469" mass="52276">MDAILTGYQVSQPAWLYLSSLLIIAVFYRFRRLWSLRNFDLYLLLSLSPGVLLVRHQSGYAIGYAWLFVVTGLCLARLLFDGLFSKRSRIDPNLNSPAMLFLGICALAFLMTEAATRPTPTTSMNSVIEGKKILDAATTPGQSVPETQVVPKVAQPAPTESTNTAGPTASILAMPVMSTSRQLFQNQPEADADDRPFGIVEETAARILAISAHLAILAGLYWIGRRLFNDRVQGIAMATLYLLMPCTSYVVGEVNQVLPCAFILWALVCYRHPLWSGILMGFACGSMFFPVFLLPIWASFFGWRRSLRFFAGVTLVALVLFGAVALISADTYAFTQQTINRVDFRILSFDGGPNETGFWTSIHPAYRIPVMVAFLLMVTSLTIWPWKKNLEVLIAYNTAIIAATQFWYPQLGGVYVLWYLPLLIVVIFRPRLLACKDYQQQSQPQYRAERPRGGSARSNAGTMTGPLYR</sequence>
<evidence type="ECO:0000313" key="4">
    <source>
        <dbReference type="Proteomes" id="UP000006860"/>
    </source>
</evidence>
<feature type="transmembrane region" description="Helical" evidence="2">
    <location>
        <begin position="204"/>
        <end position="223"/>
    </location>
</feature>
<dbReference type="OrthoDB" id="256769at2"/>
<protein>
    <recommendedName>
        <fullName evidence="5">DUF2029 domain-containing protein</fullName>
    </recommendedName>
</protein>
<feature type="transmembrane region" description="Helical" evidence="2">
    <location>
        <begin position="274"/>
        <end position="297"/>
    </location>
</feature>
<dbReference type="EMBL" id="CP002546">
    <property type="protein sequence ID" value="ADY61663.1"/>
    <property type="molecule type" value="Genomic_DNA"/>
</dbReference>
<feature type="transmembrane region" description="Helical" evidence="2">
    <location>
        <begin position="365"/>
        <end position="383"/>
    </location>
</feature>
<name>F0SHA8_RUBBR</name>
<keyword evidence="4" id="KW-1185">Reference proteome</keyword>
<evidence type="ECO:0000313" key="3">
    <source>
        <dbReference type="EMBL" id="ADY61663.1"/>
    </source>
</evidence>
<feature type="transmembrane region" description="Helical" evidence="2">
    <location>
        <begin position="14"/>
        <end position="30"/>
    </location>
</feature>
<feature type="transmembrane region" description="Helical" evidence="2">
    <location>
        <begin position="235"/>
        <end position="268"/>
    </location>
</feature>
<evidence type="ECO:0000256" key="2">
    <source>
        <dbReference type="SAM" id="Phobius"/>
    </source>
</evidence>
<keyword evidence="2" id="KW-1133">Transmembrane helix</keyword>
<feature type="region of interest" description="Disordered" evidence="1">
    <location>
        <begin position="444"/>
        <end position="469"/>
    </location>
</feature>
<evidence type="ECO:0008006" key="5">
    <source>
        <dbReference type="Google" id="ProtNLM"/>
    </source>
</evidence>
<organism evidence="3 4">
    <name type="scientific">Rubinisphaera brasiliensis (strain ATCC 49424 / DSM 5305 / JCM 21570 / IAM 15109 / NBRC 103401 / IFAM 1448)</name>
    <name type="common">Planctomyces brasiliensis</name>
    <dbReference type="NCBI Taxonomy" id="756272"/>
    <lineage>
        <taxon>Bacteria</taxon>
        <taxon>Pseudomonadati</taxon>
        <taxon>Planctomycetota</taxon>
        <taxon>Planctomycetia</taxon>
        <taxon>Planctomycetales</taxon>
        <taxon>Planctomycetaceae</taxon>
        <taxon>Rubinisphaera</taxon>
    </lineage>
</organism>
<feature type="transmembrane region" description="Helical" evidence="2">
    <location>
        <begin position="61"/>
        <end position="80"/>
    </location>
</feature>
<feature type="transmembrane region" description="Helical" evidence="2">
    <location>
        <begin position="309"/>
        <end position="329"/>
    </location>
</feature>
<dbReference type="RefSeq" id="WP_013630380.1">
    <property type="nucleotide sequence ID" value="NC_015174.1"/>
</dbReference>
<accession>F0SHA8</accession>
<dbReference type="KEGG" id="pbs:Plabr_4086"/>
<feature type="transmembrane region" description="Helical" evidence="2">
    <location>
        <begin position="92"/>
        <end position="111"/>
    </location>
</feature>
<keyword evidence="2" id="KW-0812">Transmembrane</keyword>
<evidence type="ECO:0000256" key="1">
    <source>
        <dbReference type="SAM" id="MobiDB-lite"/>
    </source>
</evidence>
<dbReference type="eggNOG" id="ENOG5030RNC">
    <property type="taxonomic scope" value="Bacteria"/>
</dbReference>
<dbReference type="Proteomes" id="UP000006860">
    <property type="component" value="Chromosome"/>
</dbReference>
<keyword evidence="2" id="KW-0472">Membrane</keyword>
<dbReference type="AlphaFoldDB" id="F0SHA8"/>
<gene>
    <name evidence="3" type="ordered locus">Plabr_4086</name>
</gene>
<dbReference type="STRING" id="756272.Plabr_4086"/>
<proteinExistence type="predicted"/>
<dbReference type="HOGENOM" id="CLU_522417_0_0_0"/>